<proteinExistence type="predicted"/>
<evidence type="ECO:0000313" key="1">
    <source>
        <dbReference type="EMBL" id="RSL53326.1"/>
    </source>
</evidence>
<reference evidence="1 2" key="1">
    <citation type="submission" date="2017-06" db="EMBL/GenBank/DDBJ databases">
        <title>Comparative genomic analysis of Ambrosia Fusariam Clade fungi.</title>
        <authorList>
            <person name="Stajich J.E."/>
            <person name="Carrillo J."/>
            <person name="Kijimoto T."/>
            <person name="Eskalen A."/>
            <person name="O'Donnell K."/>
            <person name="Kasson M."/>
        </authorList>
    </citation>
    <scope>NUCLEOTIDE SEQUENCE [LARGE SCALE GENOMIC DNA]</scope>
    <source>
        <strain evidence="1 2">NRRL62584</strain>
    </source>
</reference>
<organism evidence="1 2">
    <name type="scientific">Fusarium duplospermum</name>
    <dbReference type="NCBI Taxonomy" id="1325734"/>
    <lineage>
        <taxon>Eukaryota</taxon>
        <taxon>Fungi</taxon>
        <taxon>Dikarya</taxon>
        <taxon>Ascomycota</taxon>
        <taxon>Pezizomycotina</taxon>
        <taxon>Sordariomycetes</taxon>
        <taxon>Hypocreomycetidae</taxon>
        <taxon>Hypocreales</taxon>
        <taxon>Nectriaceae</taxon>
        <taxon>Fusarium</taxon>
        <taxon>Fusarium solani species complex</taxon>
    </lineage>
</organism>
<sequence>MDLVHFAVRVGEKTYNSGDSLVVTDPTTNPPLTGLSMGERTGSRVLQWVWSKHSTYRRPWLQIKHFWFLINATLQLHGRGIFITPSPTAEVWLDSANHPAND</sequence>
<name>A0A428PK51_9HYPO</name>
<gene>
    <name evidence="1" type="ORF">CEP54_010471</name>
</gene>
<dbReference type="Proteomes" id="UP000288168">
    <property type="component" value="Unassembled WGS sequence"/>
</dbReference>
<dbReference type="AlphaFoldDB" id="A0A428PK51"/>
<accession>A0A428PK51</accession>
<comment type="caution">
    <text evidence="1">The sequence shown here is derived from an EMBL/GenBank/DDBJ whole genome shotgun (WGS) entry which is preliminary data.</text>
</comment>
<evidence type="ECO:0000313" key="2">
    <source>
        <dbReference type="Proteomes" id="UP000288168"/>
    </source>
</evidence>
<dbReference type="OrthoDB" id="4776075at2759"/>
<protein>
    <submittedName>
        <fullName evidence="1">Uncharacterized protein</fullName>
    </submittedName>
</protein>
<dbReference type="EMBL" id="NKCI01000124">
    <property type="protein sequence ID" value="RSL53326.1"/>
    <property type="molecule type" value="Genomic_DNA"/>
</dbReference>
<keyword evidence="2" id="KW-1185">Reference proteome</keyword>